<name>A0ABD0YIF4_9HEMI</name>
<dbReference type="InterPro" id="IPR033253">
    <property type="entry name" value="CFAP45"/>
</dbReference>
<dbReference type="Pfam" id="PF13868">
    <property type="entry name" value="TPH"/>
    <property type="match status" value="1"/>
</dbReference>
<feature type="domain" description="Trichohyalin-plectin-homology" evidence="9">
    <location>
        <begin position="69"/>
        <end position="396"/>
    </location>
</feature>
<protein>
    <recommendedName>
        <fullName evidence="7">Cilia- and flagella-associated protein 45</fullName>
    </recommendedName>
</protein>
<dbReference type="PANTHER" id="PTHR15504:SF0">
    <property type="entry name" value="CILIA- AND FLAGELLA-ASSOCIATED PROTEIN 45"/>
    <property type="match status" value="1"/>
</dbReference>
<evidence type="ECO:0000256" key="4">
    <source>
        <dbReference type="ARBA" id="ARBA00023069"/>
    </source>
</evidence>
<keyword evidence="3 8" id="KW-0175">Coiled coil</keyword>
<organism evidence="10 11">
    <name type="scientific">Ranatra chinensis</name>
    <dbReference type="NCBI Taxonomy" id="642074"/>
    <lineage>
        <taxon>Eukaryota</taxon>
        <taxon>Metazoa</taxon>
        <taxon>Ecdysozoa</taxon>
        <taxon>Arthropoda</taxon>
        <taxon>Hexapoda</taxon>
        <taxon>Insecta</taxon>
        <taxon>Pterygota</taxon>
        <taxon>Neoptera</taxon>
        <taxon>Paraneoptera</taxon>
        <taxon>Hemiptera</taxon>
        <taxon>Heteroptera</taxon>
        <taxon>Panheteroptera</taxon>
        <taxon>Nepomorpha</taxon>
        <taxon>Nepidae</taxon>
        <taxon>Ranatrinae</taxon>
        <taxon>Ranatra</taxon>
    </lineage>
</organism>
<keyword evidence="2" id="KW-0282">Flagellum</keyword>
<evidence type="ECO:0000256" key="8">
    <source>
        <dbReference type="SAM" id="Coils"/>
    </source>
</evidence>
<evidence type="ECO:0000256" key="3">
    <source>
        <dbReference type="ARBA" id="ARBA00023054"/>
    </source>
</evidence>
<dbReference type="PANTHER" id="PTHR15504">
    <property type="entry name" value="NASOPHARYNGEAL EPITHELIUM SPECIFIC PROTEIN 1"/>
    <property type="match status" value="1"/>
</dbReference>
<evidence type="ECO:0000259" key="9">
    <source>
        <dbReference type="Pfam" id="PF13868"/>
    </source>
</evidence>
<evidence type="ECO:0000256" key="2">
    <source>
        <dbReference type="ARBA" id="ARBA00022846"/>
    </source>
</evidence>
<dbReference type="Proteomes" id="UP001558652">
    <property type="component" value="Unassembled WGS sequence"/>
</dbReference>
<gene>
    <name evidence="10" type="ORF">AAG570_007788</name>
</gene>
<feature type="coiled-coil region" evidence="8">
    <location>
        <begin position="191"/>
        <end position="248"/>
    </location>
</feature>
<comment type="subcellular location">
    <subcellularLocation>
        <location evidence="1">Cell projection</location>
        <location evidence="1">Cilium</location>
        <location evidence="1">Flagellum</location>
    </subcellularLocation>
</comment>
<reference evidence="10 11" key="1">
    <citation type="submission" date="2024-07" db="EMBL/GenBank/DDBJ databases">
        <title>Chromosome-level genome assembly of the water stick insect Ranatra chinensis (Heteroptera: Nepidae).</title>
        <authorList>
            <person name="Liu X."/>
        </authorList>
    </citation>
    <scope>NUCLEOTIDE SEQUENCE [LARGE SCALE GENOMIC DNA]</scope>
    <source>
        <strain evidence="10">Cailab_2021Rc</strain>
        <tissue evidence="10">Muscle</tissue>
    </source>
</reference>
<evidence type="ECO:0000256" key="7">
    <source>
        <dbReference type="ARBA" id="ARBA00034142"/>
    </source>
</evidence>
<dbReference type="InterPro" id="IPR043597">
    <property type="entry name" value="TPH_dom"/>
</dbReference>
<comment type="caution">
    <text evidence="10">The sequence shown here is derived from an EMBL/GenBank/DDBJ whole genome shotgun (WGS) entry which is preliminary data.</text>
</comment>
<accession>A0ABD0YIF4</accession>
<keyword evidence="4" id="KW-0969">Cilium</keyword>
<dbReference type="AlphaFoldDB" id="A0ABD0YIF4"/>
<evidence type="ECO:0000313" key="11">
    <source>
        <dbReference type="Proteomes" id="UP001558652"/>
    </source>
</evidence>
<sequence length="501" mass="59431">MEKDTYGFWMAFTNADEELKKEIELDKRLERESKERAERFKIVKPPESVKPPELPEKTVKRCEAADEKLLENEEEIKKVNSLIIGAQCRTIMDKQLRKNRRITSTDSVGRERVQKETAKKVVNKFGYIKELMKQIEERRLEKEIIKAKASKEHKKFNKILLQIELNNKEMYKDNLKKQAGMRARYAEINAANEALRIIDKQEDRMEDLKIIAQMKEADERATKRNRELKEMREKREKAIAAMIKSLEEASQRRALKQKLEERRIELLLDSEWRKKERAKVIKKIEDVKKFKAGVDKQLYDIARLRAGSMQRDKEEYFKIIKIRDELYKKDLELEKRRNKANEECRMILMRQVNDGELAKIEARRQKFHEGEMIKLNVENRELAIKNYMKKKLDNARHMSWVQTTAWSDILKQIPRPYVPKSPFGQVLLDPRHQPHVDSQFRGAHAGQKPSQIVILQQRPSLRPSMTTGSRVLLRITRSERPCQGHTTRSRSVVKVRWRPNV</sequence>
<evidence type="ECO:0000256" key="6">
    <source>
        <dbReference type="ARBA" id="ARBA00034116"/>
    </source>
</evidence>
<proteinExistence type="inferred from homology"/>
<evidence type="ECO:0000256" key="1">
    <source>
        <dbReference type="ARBA" id="ARBA00004230"/>
    </source>
</evidence>
<evidence type="ECO:0000313" key="10">
    <source>
        <dbReference type="EMBL" id="KAL1114965.1"/>
    </source>
</evidence>
<comment type="similarity">
    <text evidence="6">Belongs to the CFAP45 family.</text>
</comment>
<dbReference type="GO" id="GO:0031514">
    <property type="term" value="C:motile cilium"/>
    <property type="evidence" value="ECO:0007669"/>
    <property type="project" value="UniProtKB-SubCell"/>
</dbReference>
<keyword evidence="11" id="KW-1185">Reference proteome</keyword>
<dbReference type="EMBL" id="JBFDAA010000021">
    <property type="protein sequence ID" value="KAL1114965.1"/>
    <property type="molecule type" value="Genomic_DNA"/>
</dbReference>
<keyword evidence="5" id="KW-0966">Cell projection</keyword>
<evidence type="ECO:0000256" key="5">
    <source>
        <dbReference type="ARBA" id="ARBA00023273"/>
    </source>
</evidence>